<dbReference type="EMBL" id="MU070151">
    <property type="protein sequence ID" value="KAF5829503.1"/>
    <property type="molecule type" value="Genomic_DNA"/>
</dbReference>
<dbReference type="Pfam" id="PF01170">
    <property type="entry name" value="UPF0020"/>
    <property type="match status" value="1"/>
</dbReference>
<evidence type="ECO:0000256" key="2">
    <source>
        <dbReference type="ARBA" id="ARBA00022679"/>
    </source>
</evidence>
<evidence type="ECO:0000259" key="4">
    <source>
        <dbReference type="Pfam" id="PF25904"/>
    </source>
</evidence>
<gene>
    <name evidence="5" type="ORF">DUNSADRAFT_15987</name>
</gene>
<name>A0ABQ7G4H1_DUNSA</name>
<dbReference type="Gene3D" id="3.40.50.150">
    <property type="entry name" value="Vaccinia Virus protein VP39"/>
    <property type="match status" value="1"/>
</dbReference>
<dbReference type="SUPFAM" id="SSF53335">
    <property type="entry name" value="S-adenosyl-L-methionine-dependent methyltransferases"/>
    <property type="match status" value="1"/>
</dbReference>
<dbReference type="PANTHER" id="PTHR13370:SF3">
    <property type="entry name" value="TRNA (GUANINE(10)-N2)-METHYLTRANSFERASE HOMOLOG"/>
    <property type="match status" value="1"/>
</dbReference>
<proteinExistence type="predicted"/>
<keyword evidence="1" id="KW-0489">Methyltransferase</keyword>
<reference evidence="5" key="1">
    <citation type="submission" date="2017-08" db="EMBL/GenBank/DDBJ databases">
        <authorList>
            <person name="Polle J.E."/>
            <person name="Barry K."/>
            <person name="Cushman J."/>
            <person name="Schmutz J."/>
            <person name="Tran D."/>
            <person name="Hathwaick L.T."/>
            <person name="Yim W.C."/>
            <person name="Jenkins J."/>
            <person name="Mckie-Krisberg Z.M."/>
            <person name="Prochnik S."/>
            <person name="Lindquist E."/>
            <person name="Dockter R.B."/>
            <person name="Adam C."/>
            <person name="Molina H."/>
            <person name="Bunkerborg J."/>
            <person name="Jin E."/>
            <person name="Buchheim M."/>
            <person name="Magnuson J."/>
        </authorList>
    </citation>
    <scope>NUCLEOTIDE SEQUENCE</scope>
    <source>
        <strain evidence="5">CCAP 19/18</strain>
    </source>
</reference>
<evidence type="ECO:0000256" key="1">
    <source>
        <dbReference type="ARBA" id="ARBA00022603"/>
    </source>
</evidence>
<dbReference type="InterPro" id="IPR059073">
    <property type="entry name" value="TRMT11_N"/>
</dbReference>
<dbReference type="Pfam" id="PF25904">
    <property type="entry name" value="Tmrp11_N"/>
    <property type="match status" value="1"/>
</dbReference>
<dbReference type="InterPro" id="IPR000241">
    <property type="entry name" value="RlmKL-like_Mtase"/>
</dbReference>
<protein>
    <submittedName>
        <fullName evidence="5">Uncharacterized protein</fullName>
    </submittedName>
</protein>
<dbReference type="Proteomes" id="UP000815325">
    <property type="component" value="Unassembled WGS sequence"/>
</dbReference>
<feature type="domain" description="tRNA (guanine(10)-N(2))-methyltransferase TRMT11 N-terminal" evidence="4">
    <location>
        <begin position="4"/>
        <end position="136"/>
    </location>
</feature>
<dbReference type="InterPro" id="IPR029063">
    <property type="entry name" value="SAM-dependent_MTases_sf"/>
</dbReference>
<organism evidence="5 6">
    <name type="scientific">Dunaliella salina</name>
    <name type="common">Green alga</name>
    <name type="synonym">Protococcus salinus</name>
    <dbReference type="NCBI Taxonomy" id="3046"/>
    <lineage>
        <taxon>Eukaryota</taxon>
        <taxon>Viridiplantae</taxon>
        <taxon>Chlorophyta</taxon>
        <taxon>core chlorophytes</taxon>
        <taxon>Chlorophyceae</taxon>
        <taxon>CS clade</taxon>
        <taxon>Chlamydomonadales</taxon>
        <taxon>Dunaliellaceae</taxon>
        <taxon>Dunaliella</taxon>
    </lineage>
</organism>
<evidence type="ECO:0000259" key="3">
    <source>
        <dbReference type="Pfam" id="PF01170"/>
    </source>
</evidence>
<keyword evidence="6" id="KW-1185">Reference proteome</keyword>
<feature type="domain" description="Ribosomal RNA large subunit methyltransferase K/L-like methyltransferase" evidence="3">
    <location>
        <begin position="149"/>
        <end position="200"/>
    </location>
</feature>
<evidence type="ECO:0000313" key="5">
    <source>
        <dbReference type="EMBL" id="KAF5829503.1"/>
    </source>
</evidence>
<keyword evidence="2" id="KW-0808">Transferase</keyword>
<evidence type="ECO:0000313" key="6">
    <source>
        <dbReference type="Proteomes" id="UP000815325"/>
    </source>
</evidence>
<comment type="caution">
    <text evidence="5">The sequence shown here is derived from an EMBL/GenBank/DDBJ whole genome shotgun (WGS) entry which is preliminary data.</text>
</comment>
<sequence length="218" mass="25018">MMMPIWYVSLPSDEIAQQVVSRTMLTKGIYELWGEGSTWEELEASIQAYPEHLKLPWCRKDLTFKVLVDSYGRRIDIKEQVEWVERLGFIPFQGKVDLKQPQVTFWLMVIDVQESQGLGDTSMVPYRLYFGRQIAEYSHHVVAHYSLKTRPYIGPTSMDTEMAFIMCNQAKVDRGSFVFDPYIGTGSITVAAAHHGAQVTGMDIDMRVVKLVRNHSYA</sequence>
<accession>A0ABQ7G4H1</accession>
<dbReference type="PANTHER" id="PTHR13370">
    <property type="entry name" value="RNA METHYLASE-RELATED"/>
    <property type="match status" value="1"/>
</dbReference>